<evidence type="ECO:0000256" key="12">
    <source>
        <dbReference type="ARBA" id="ARBA00042677"/>
    </source>
</evidence>
<dbReference type="GO" id="GO:0035312">
    <property type="term" value="F:5'-3' DNA exonuclease activity"/>
    <property type="evidence" value="ECO:0007669"/>
    <property type="project" value="TreeGrafter"/>
</dbReference>
<dbReference type="InterPro" id="IPR011084">
    <property type="entry name" value="DRMBL"/>
</dbReference>
<reference evidence="15" key="1">
    <citation type="submission" date="2021-03" db="EMBL/GenBank/DDBJ databases">
        <authorList>
            <person name="Tagirdzhanova G."/>
        </authorList>
    </citation>
    <scope>NUCLEOTIDE SEQUENCE</scope>
</reference>
<dbReference type="PANTHER" id="PTHR23240">
    <property type="entry name" value="DNA CROSS-LINK REPAIR PROTEIN PSO2/SNM1-RELATED"/>
    <property type="match status" value="1"/>
</dbReference>
<dbReference type="GO" id="GO:0006303">
    <property type="term" value="P:double-strand break repair via nonhomologous end joining"/>
    <property type="evidence" value="ECO:0007669"/>
    <property type="project" value="TreeGrafter"/>
</dbReference>
<dbReference type="EMBL" id="CAJPDR010000113">
    <property type="protein sequence ID" value="CAF9918545.1"/>
    <property type="molecule type" value="Genomic_DNA"/>
</dbReference>
<dbReference type="OrthoDB" id="5561659at2759"/>
<comment type="similarity">
    <text evidence="2">Belongs to the DNA repair metallo-beta-lactamase (DRMBL) family.</text>
</comment>
<evidence type="ECO:0000256" key="5">
    <source>
        <dbReference type="ARBA" id="ARBA00022763"/>
    </source>
</evidence>
<comment type="caution">
    <text evidence="15">The sequence shown here is derived from an EMBL/GenBank/DDBJ whole genome shotgun (WGS) entry which is preliminary data.</text>
</comment>
<name>A0A8H3IK84_9LECA</name>
<evidence type="ECO:0000313" key="16">
    <source>
        <dbReference type="Proteomes" id="UP000664203"/>
    </source>
</evidence>
<dbReference type="Proteomes" id="UP000664203">
    <property type="component" value="Unassembled WGS sequence"/>
</dbReference>
<dbReference type="GO" id="GO:0003684">
    <property type="term" value="F:damaged DNA binding"/>
    <property type="evidence" value="ECO:0007669"/>
    <property type="project" value="TreeGrafter"/>
</dbReference>
<dbReference type="GO" id="GO:0006310">
    <property type="term" value="P:DNA recombination"/>
    <property type="evidence" value="ECO:0007669"/>
    <property type="project" value="UniProtKB-KW"/>
</dbReference>
<evidence type="ECO:0000256" key="13">
    <source>
        <dbReference type="SAM" id="MobiDB-lite"/>
    </source>
</evidence>
<evidence type="ECO:0000256" key="8">
    <source>
        <dbReference type="ARBA" id="ARBA00023172"/>
    </source>
</evidence>
<dbReference type="PANTHER" id="PTHR23240:SF8">
    <property type="entry name" value="PROTEIN ARTEMIS"/>
    <property type="match status" value="1"/>
</dbReference>
<keyword evidence="4" id="KW-0255">Endonuclease</keyword>
<evidence type="ECO:0000256" key="6">
    <source>
        <dbReference type="ARBA" id="ARBA00022801"/>
    </source>
</evidence>
<organism evidence="15 16">
    <name type="scientific">Alectoria fallacina</name>
    <dbReference type="NCBI Taxonomy" id="1903189"/>
    <lineage>
        <taxon>Eukaryota</taxon>
        <taxon>Fungi</taxon>
        <taxon>Dikarya</taxon>
        <taxon>Ascomycota</taxon>
        <taxon>Pezizomycotina</taxon>
        <taxon>Lecanoromycetes</taxon>
        <taxon>OSLEUM clade</taxon>
        <taxon>Lecanoromycetidae</taxon>
        <taxon>Lecanorales</taxon>
        <taxon>Lecanorineae</taxon>
        <taxon>Parmeliaceae</taxon>
        <taxon>Alectoria</taxon>
    </lineage>
</organism>
<keyword evidence="5" id="KW-0227">DNA damage</keyword>
<dbReference type="Pfam" id="PF07522">
    <property type="entry name" value="DRMBL"/>
    <property type="match status" value="1"/>
</dbReference>
<dbReference type="AlphaFoldDB" id="A0A8H3IK84"/>
<keyword evidence="6" id="KW-0378">Hydrolase</keyword>
<evidence type="ECO:0000256" key="1">
    <source>
        <dbReference type="ARBA" id="ARBA00004123"/>
    </source>
</evidence>
<evidence type="ECO:0000256" key="4">
    <source>
        <dbReference type="ARBA" id="ARBA00022759"/>
    </source>
</evidence>
<keyword evidence="3" id="KW-0540">Nuclease</keyword>
<evidence type="ECO:0000313" key="15">
    <source>
        <dbReference type="EMBL" id="CAF9918545.1"/>
    </source>
</evidence>
<dbReference type="Gene3D" id="3.60.15.10">
    <property type="entry name" value="Ribonuclease Z/Hydroxyacylglutathione hydrolase-like"/>
    <property type="match status" value="1"/>
</dbReference>
<evidence type="ECO:0000256" key="11">
    <source>
        <dbReference type="ARBA" id="ARBA00039759"/>
    </source>
</evidence>
<keyword evidence="7" id="KW-0269">Exonuclease</keyword>
<gene>
    <name evidence="15" type="ORF">ALECFALPRED_000725</name>
</gene>
<protein>
    <recommendedName>
        <fullName evidence="11">Protein artemis</fullName>
    </recommendedName>
    <alternativeName>
        <fullName evidence="12">DNA cross-link repair 1C protein</fullName>
    </alternativeName>
</protein>
<evidence type="ECO:0000256" key="7">
    <source>
        <dbReference type="ARBA" id="ARBA00022839"/>
    </source>
</evidence>
<evidence type="ECO:0000259" key="14">
    <source>
        <dbReference type="Pfam" id="PF07522"/>
    </source>
</evidence>
<dbReference type="GO" id="GO:0000723">
    <property type="term" value="P:telomere maintenance"/>
    <property type="evidence" value="ECO:0007669"/>
    <property type="project" value="TreeGrafter"/>
</dbReference>
<feature type="compositionally biased region" description="Basic and acidic residues" evidence="13">
    <location>
        <begin position="373"/>
        <end position="383"/>
    </location>
</feature>
<dbReference type="GO" id="GO:0004519">
    <property type="term" value="F:endonuclease activity"/>
    <property type="evidence" value="ECO:0007669"/>
    <property type="project" value="UniProtKB-KW"/>
</dbReference>
<sequence length="604" mass="67406">MFLIENDTKAILYTGDIRSEPWWVNSLIRNPVVIPYTHGLKRLDKIYLDTTFASKSIHCRKFPTKADGLRELLEKVTKYPIDTVFHFQAWTFGYEDVWIALSSALRSQVHVDEYKYSLYKSLGTTAEIKNLCHEGSALYGFDDVDAGGGGGDLNQVHELELNDATAVGNLVELCTNEIIDHETLSNTIDLIIAARKTKKLVVSLDTPDLDARHETIPLAKLAKNLAKLVIGDGEVSQIDKRVESLCMGKGKTLETCPVRQELPLNIEFPYSRHSSYEELCDLVKAFKPVDVYPCTIDEKYMDLTLSIEGLFGHLCFGSTYAHDEDMRMLANQRENLNSRTDDRDLQTMISSRGGTVDQRDTSSMSLLGSASDPESHALDDLKRLPKRPRTSPPLPVNQQGDLGLPTEVLSPRRKLPEFKQSFRSYHRERKREKILPNPKSSDPPCNRVGGYTGTSRTAIFGHQGSSAAPHLENDQKLDTLQNGRLASSPVDVHRGTQAEPIELSDRDSSSQGNEAGDFLLEMPEPDDIPNALNESLLDPETQITLSDAAFESQSSHTSNSDIKAMKLQKRMEAYKAAKEPSGIWEIDHGLISSNAHHGEEEVEL</sequence>
<dbReference type="InterPro" id="IPR036866">
    <property type="entry name" value="RibonucZ/Hydroxyglut_hydro"/>
</dbReference>
<evidence type="ECO:0000256" key="10">
    <source>
        <dbReference type="ARBA" id="ARBA00023242"/>
    </source>
</evidence>
<feature type="domain" description="DNA repair metallo-beta-lactamase" evidence="14">
    <location>
        <begin position="267"/>
        <end position="295"/>
    </location>
</feature>
<comment type="subcellular location">
    <subcellularLocation>
        <location evidence="1">Nucleus</location>
    </subcellularLocation>
</comment>
<accession>A0A8H3IK84</accession>
<feature type="region of interest" description="Disordered" evidence="13">
    <location>
        <begin position="484"/>
        <end position="516"/>
    </location>
</feature>
<keyword evidence="10" id="KW-0539">Nucleus</keyword>
<evidence type="ECO:0000256" key="3">
    <source>
        <dbReference type="ARBA" id="ARBA00022722"/>
    </source>
</evidence>
<feature type="region of interest" description="Disordered" evidence="13">
    <location>
        <begin position="335"/>
        <end position="470"/>
    </location>
</feature>
<evidence type="ECO:0000256" key="2">
    <source>
        <dbReference type="ARBA" id="ARBA00010304"/>
    </source>
</evidence>
<proteinExistence type="inferred from homology"/>
<keyword evidence="9" id="KW-0234">DNA repair</keyword>
<evidence type="ECO:0000256" key="9">
    <source>
        <dbReference type="ARBA" id="ARBA00023204"/>
    </source>
</evidence>
<dbReference type="GO" id="GO:0005634">
    <property type="term" value="C:nucleus"/>
    <property type="evidence" value="ECO:0007669"/>
    <property type="project" value="UniProtKB-SubCell"/>
</dbReference>
<dbReference type="GO" id="GO:0036297">
    <property type="term" value="P:interstrand cross-link repair"/>
    <property type="evidence" value="ECO:0007669"/>
    <property type="project" value="TreeGrafter"/>
</dbReference>
<keyword evidence="16" id="KW-1185">Reference proteome</keyword>
<keyword evidence="8" id="KW-0233">DNA recombination</keyword>